<dbReference type="VEuPathDB" id="CryptoDB:Vbra_5964"/>
<dbReference type="SUPFAM" id="SSF51430">
    <property type="entry name" value="NAD(P)-linked oxidoreductase"/>
    <property type="match status" value="1"/>
</dbReference>
<dbReference type="PANTHER" id="PTHR43364:SF4">
    <property type="entry name" value="NAD(P)-LINKED OXIDOREDUCTASE SUPERFAMILY PROTEIN"/>
    <property type="match status" value="1"/>
</dbReference>
<dbReference type="InterPro" id="IPR023210">
    <property type="entry name" value="NADP_OxRdtase_dom"/>
</dbReference>
<dbReference type="Pfam" id="PF00248">
    <property type="entry name" value="Aldo_ket_red"/>
    <property type="match status" value="1"/>
</dbReference>
<keyword evidence="1" id="KW-0560">Oxidoreductase</keyword>
<reference evidence="3 4" key="1">
    <citation type="submission" date="2014-11" db="EMBL/GenBank/DDBJ databases">
        <authorList>
            <person name="Zhu J."/>
            <person name="Qi W."/>
            <person name="Song R."/>
        </authorList>
    </citation>
    <scope>NUCLEOTIDE SEQUENCE [LARGE SCALE GENOMIC DNA]</scope>
</reference>
<dbReference type="OMA" id="EPYQPHE"/>
<organism evidence="3 4">
    <name type="scientific">Vitrella brassicaformis (strain CCMP3155)</name>
    <dbReference type="NCBI Taxonomy" id="1169540"/>
    <lineage>
        <taxon>Eukaryota</taxon>
        <taxon>Sar</taxon>
        <taxon>Alveolata</taxon>
        <taxon>Colpodellida</taxon>
        <taxon>Vitrellaceae</taxon>
        <taxon>Vitrella</taxon>
    </lineage>
</organism>
<gene>
    <name evidence="3" type="ORF">Vbra_5964</name>
</gene>
<dbReference type="InParanoid" id="A0A0G4FUD3"/>
<dbReference type="AlphaFoldDB" id="A0A0G4FUD3"/>
<keyword evidence="4" id="KW-1185">Reference proteome</keyword>
<proteinExistence type="predicted"/>
<dbReference type="EMBL" id="CDMY01000502">
    <property type="protein sequence ID" value="CEM18531.1"/>
    <property type="molecule type" value="Genomic_DNA"/>
</dbReference>
<dbReference type="PhylomeDB" id="A0A0G4FUD3"/>
<name>A0A0G4FUD3_VITBC</name>
<dbReference type="CDD" id="cd19094">
    <property type="entry name" value="AKR_Tas-like"/>
    <property type="match status" value="1"/>
</dbReference>
<evidence type="ECO:0000256" key="1">
    <source>
        <dbReference type="ARBA" id="ARBA00023002"/>
    </source>
</evidence>
<dbReference type="PANTHER" id="PTHR43364">
    <property type="entry name" value="NADH-SPECIFIC METHYLGLYOXAL REDUCTASE-RELATED"/>
    <property type="match status" value="1"/>
</dbReference>
<evidence type="ECO:0000313" key="4">
    <source>
        <dbReference type="Proteomes" id="UP000041254"/>
    </source>
</evidence>
<accession>A0A0G4FUD3</accession>
<dbReference type="OrthoDB" id="2310150at2759"/>
<dbReference type="GO" id="GO:0016491">
    <property type="term" value="F:oxidoreductase activity"/>
    <property type="evidence" value="ECO:0007669"/>
    <property type="project" value="UniProtKB-KW"/>
</dbReference>
<dbReference type="Proteomes" id="UP000041254">
    <property type="component" value="Unassembled WGS sequence"/>
</dbReference>
<dbReference type="InterPro" id="IPR050523">
    <property type="entry name" value="AKR_Detox_Biosynth"/>
</dbReference>
<sequence length="367" mass="41673">MAKNGGRMLKYHKLGKWSDIQVSELCLGTMTWGEQNTEAEAHAQLDYFESVGGTFIDTAEMYPVPPRTEILGRTETYLGRWLKGKDRSKFIIASKVPGYADREWIKPKRVPPMEMDGTPVRPSPDQMQRSIATILHRLQTDYVDILYIHWPDRYKPIFGPTVYDVTKERETLPFLDQLKAINTIIDEGKAKAWAVSNESTFGLTKFCELAERHGLRKPVCIQNDYSLINRTFEYELAEACSPRYHNIAGVHYGLLAGGSLTGKYNTANKPTKSRHTLFPKFQARYHCDAALKAVDKYMALASKHGLTMTQLAMGFAKSRFFNTSPILGATSVEQLKECIDSYTDLPAEVLKEIDEIHLECRDPMMTV</sequence>
<feature type="domain" description="NADP-dependent oxidoreductase" evidence="2">
    <location>
        <begin position="24"/>
        <end position="356"/>
    </location>
</feature>
<dbReference type="Gene3D" id="3.20.20.100">
    <property type="entry name" value="NADP-dependent oxidoreductase domain"/>
    <property type="match status" value="1"/>
</dbReference>
<evidence type="ECO:0000313" key="3">
    <source>
        <dbReference type="EMBL" id="CEM18531.1"/>
    </source>
</evidence>
<dbReference type="InterPro" id="IPR036812">
    <property type="entry name" value="NAD(P)_OxRdtase_dom_sf"/>
</dbReference>
<evidence type="ECO:0000259" key="2">
    <source>
        <dbReference type="Pfam" id="PF00248"/>
    </source>
</evidence>
<dbReference type="STRING" id="1169540.A0A0G4FUD3"/>
<protein>
    <recommendedName>
        <fullName evidence="2">NADP-dependent oxidoreductase domain-containing protein</fullName>
    </recommendedName>
</protein>